<name>A0A4S8JTD4_MUSBA</name>
<comment type="caution">
    <text evidence="4">The sequence shown here is derived from an EMBL/GenBank/DDBJ whole genome shotgun (WGS) entry which is preliminary data.</text>
</comment>
<evidence type="ECO:0000313" key="4">
    <source>
        <dbReference type="EMBL" id="THU65397.1"/>
    </source>
</evidence>
<dbReference type="InterPro" id="IPR007679">
    <property type="entry name" value="DUF569"/>
</dbReference>
<evidence type="ECO:0008006" key="6">
    <source>
        <dbReference type="Google" id="ProtNLM"/>
    </source>
</evidence>
<accession>A0A4S8JTD4</accession>
<dbReference type="AlphaFoldDB" id="A0A4S8JTD4"/>
<sequence length="501" mass="56355">MDFFAGARVIRLRSFYHKYLVAKEDTTRVGMDQNGFSDGARWTVEIIANEQRLRFRSSWNRYLAADNNTISQQLPDRVGVHGDWQPLAVGPHVLLRCNDVDYLRAQDRHLPWRASVTLRTPSWQRSRAPFYWDVEILEAEHPPLLPPPQAATPSPSSMAAGPSSSSAPAGPSYRSNVPTRFLTGVAEASSSSTMAATLSSPTNAAAASSATASLVPPEVIHGAAPALPTSSSYSRYEVMDREITYVVADDSGVLNEAYVRNLTFTGTSTCELIRRLKKEIGTEDIYVCARNCHTRLSMPLDEELPPLYEVHNYLEVFMAVFPHRLVQTFRTATAYHIRSFHTNSYLVAEGDQLRLRLDGSSIGARWTIEFITNPGNQQRIRFRSCFGWCLSASLTWYSLQRLSRDDYAVSPQTVEVIEASRDEWLPFPVWNHFMFRCSLDDFLAAGHPLGHNTADDAPTFFLFNTLDSFMCDIHDVDPFLWNIEASEPTSRVTNDPDARED</sequence>
<organism evidence="4 5">
    <name type="scientific">Musa balbisiana</name>
    <name type="common">Banana</name>
    <dbReference type="NCBI Taxonomy" id="52838"/>
    <lineage>
        <taxon>Eukaryota</taxon>
        <taxon>Viridiplantae</taxon>
        <taxon>Streptophyta</taxon>
        <taxon>Embryophyta</taxon>
        <taxon>Tracheophyta</taxon>
        <taxon>Spermatophyta</taxon>
        <taxon>Magnoliopsida</taxon>
        <taxon>Liliopsida</taxon>
        <taxon>Zingiberales</taxon>
        <taxon>Musaceae</taxon>
        <taxon>Musa</taxon>
    </lineage>
</organism>
<proteinExistence type="predicted"/>
<keyword evidence="5" id="KW-1185">Reference proteome</keyword>
<feature type="region of interest" description="Disordered" evidence="1">
    <location>
        <begin position="143"/>
        <end position="173"/>
    </location>
</feature>
<evidence type="ECO:0000259" key="2">
    <source>
        <dbReference type="Pfam" id="PF04601"/>
    </source>
</evidence>
<feature type="domain" description="DUF569" evidence="2">
    <location>
        <begin position="1"/>
        <end position="127"/>
    </location>
</feature>
<dbReference type="InterPro" id="IPR054726">
    <property type="entry name" value="Ubiq_DUF569-assoc"/>
</dbReference>
<reference evidence="4 5" key="1">
    <citation type="journal article" date="2019" name="Nat. Plants">
        <title>Genome sequencing of Musa balbisiana reveals subgenome evolution and function divergence in polyploid bananas.</title>
        <authorList>
            <person name="Yao X."/>
        </authorList>
    </citation>
    <scope>NUCLEOTIDE SEQUENCE [LARGE SCALE GENOMIC DNA]</scope>
    <source>
        <strain evidence="5">cv. DH-PKW</strain>
        <tissue evidence="4">Leaves</tissue>
    </source>
</reference>
<protein>
    <recommendedName>
        <fullName evidence="6">DUF569 domain-containing protein</fullName>
    </recommendedName>
</protein>
<dbReference type="STRING" id="52838.A0A4S8JTD4"/>
<dbReference type="PANTHER" id="PTHR31205">
    <property type="entry name" value="ACTIN CROSS-LINKING PROTEIN (DUF569)"/>
    <property type="match status" value="1"/>
</dbReference>
<gene>
    <name evidence="4" type="ORF">C4D60_Mb05t03200</name>
</gene>
<evidence type="ECO:0000256" key="1">
    <source>
        <dbReference type="SAM" id="MobiDB-lite"/>
    </source>
</evidence>
<dbReference type="Pfam" id="PF22932">
    <property type="entry name" value="Ubiq_DUF_assoc"/>
    <property type="match status" value="1"/>
</dbReference>
<evidence type="ECO:0000259" key="3">
    <source>
        <dbReference type="Pfam" id="PF22932"/>
    </source>
</evidence>
<evidence type="ECO:0000313" key="5">
    <source>
        <dbReference type="Proteomes" id="UP000317650"/>
    </source>
</evidence>
<dbReference type="InterPro" id="IPR008999">
    <property type="entry name" value="Actin-crosslinking"/>
</dbReference>
<feature type="compositionally biased region" description="Low complexity" evidence="1">
    <location>
        <begin position="151"/>
        <end position="172"/>
    </location>
</feature>
<feature type="domain" description="DUF569" evidence="2">
    <location>
        <begin position="328"/>
        <end position="395"/>
    </location>
</feature>
<dbReference type="SUPFAM" id="SSF50405">
    <property type="entry name" value="Actin-crosslinking proteins"/>
    <property type="match status" value="2"/>
</dbReference>
<dbReference type="PANTHER" id="PTHR31205:SF69">
    <property type="entry name" value="ACTIN CROSS-LINKING PROTEIN (DUF569)"/>
    <property type="match status" value="1"/>
</dbReference>
<dbReference type="Proteomes" id="UP000317650">
    <property type="component" value="Chromosome 5"/>
</dbReference>
<dbReference type="EMBL" id="PYDT01000003">
    <property type="protein sequence ID" value="THU65397.1"/>
    <property type="molecule type" value="Genomic_DNA"/>
</dbReference>
<dbReference type="Pfam" id="PF04601">
    <property type="entry name" value="DUF569"/>
    <property type="match status" value="2"/>
</dbReference>
<feature type="domain" description="DUF569" evidence="3">
    <location>
        <begin position="240"/>
        <end position="305"/>
    </location>
</feature>
<dbReference type="Gene3D" id="2.80.10.50">
    <property type="match status" value="1"/>
</dbReference>